<name>A0AAD4BB87_BOLED</name>
<accession>A0AAD4BB87</accession>
<dbReference type="Gene3D" id="3.20.20.70">
    <property type="entry name" value="Aldolase class I"/>
    <property type="match status" value="1"/>
</dbReference>
<reference evidence="2" key="2">
    <citation type="journal article" date="2020" name="Nat. Commun.">
        <title>Large-scale genome sequencing of mycorrhizal fungi provides insights into the early evolution of symbiotic traits.</title>
        <authorList>
            <person name="Miyauchi S."/>
            <person name="Kiss E."/>
            <person name="Kuo A."/>
            <person name="Drula E."/>
            <person name="Kohler A."/>
            <person name="Sanchez-Garcia M."/>
            <person name="Morin E."/>
            <person name="Andreopoulos B."/>
            <person name="Barry K.W."/>
            <person name="Bonito G."/>
            <person name="Buee M."/>
            <person name="Carver A."/>
            <person name="Chen C."/>
            <person name="Cichocki N."/>
            <person name="Clum A."/>
            <person name="Culley D."/>
            <person name="Crous P.W."/>
            <person name="Fauchery L."/>
            <person name="Girlanda M."/>
            <person name="Hayes R.D."/>
            <person name="Keri Z."/>
            <person name="LaButti K."/>
            <person name="Lipzen A."/>
            <person name="Lombard V."/>
            <person name="Magnuson J."/>
            <person name="Maillard F."/>
            <person name="Murat C."/>
            <person name="Nolan M."/>
            <person name="Ohm R.A."/>
            <person name="Pangilinan J."/>
            <person name="Pereira M.F."/>
            <person name="Perotto S."/>
            <person name="Peter M."/>
            <person name="Pfister S."/>
            <person name="Riley R."/>
            <person name="Sitrit Y."/>
            <person name="Stielow J.B."/>
            <person name="Szollosi G."/>
            <person name="Zifcakova L."/>
            <person name="Stursova M."/>
            <person name="Spatafora J.W."/>
            <person name="Tedersoo L."/>
            <person name="Vaario L.M."/>
            <person name="Yamada A."/>
            <person name="Yan M."/>
            <person name="Wang P."/>
            <person name="Xu J."/>
            <person name="Bruns T."/>
            <person name="Baldrian P."/>
            <person name="Vilgalys R."/>
            <person name="Dunand C."/>
            <person name="Henrissat B."/>
            <person name="Grigoriev I.V."/>
            <person name="Hibbett D."/>
            <person name="Nagy L.G."/>
            <person name="Martin F.M."/>
        </authorList>
    </citation>
    <scope>NUCLEOTIDE SEQUENCE</scope>
    <source>
        <strain evidence="2">BED1</strain>
    </source>
</reference>
<gene>
    <name evidence="2" type="ORF">L210DRAFT_3430768</name>
</gene>
<dbReference type="SUPFAM" id="SSF51395">
    <property type="entry name" value="FMN-linked oxidoreductases"/>
    <property type="match status" value="1"/>
</dbReference>
<dbReference type="AlphaFoldDB" id="A0AAD4BB87"/>
<dbReference type="InterPro" id="IPR013785">
    <property type="entry name" value="Aldolase_TIM"/>
</dbReference>
<comment type="caution">
    <text evidence="2">The sequence shown here is derived from an EMBL/GenBank/DDBJ whole genome shotgun (WGS) entry which is preliminary data.</text>
</comment>
<dbReference type="GO" id="GO:0016491">
    <property type="term" value="F:oxidoreductase activity"/>
    <property type="evidence" value="ECO:0007669"/>
    <property type="project" value="InterPro"/>
</dbReference>
<keyword evidence="3" id="KW-1185">Reference proteome</keyword>
<dbReference type="PANTHER" id="PTHR22893:SF91">
    <property type="entry name" value="NADPH DEHYDROGENASE 2-RELATED"/>
    <property type="match status" value="1"/>
</dbReference>
<dbReference type="Pfam" id="PF00724">
    <property type="entry name" value="Oxidored_FMN"/>
    <property type="match status" value="1"/>
</dbReference>
<sequence length="384" mass="42303">MTTTQQTHALFKPIKVGRSTLQHRVVLAPLTRLRAYASHVPGPQQASYYSQRGSTPGTLLITEATFISHDAGGYGNVPGIYTDEQIKGWKKITDAVHAKGSYIFLQLWALGRAADIDVLENQDPPSPYVSASSVTLTEKSKPPRPLTEVEIQDYIAAYAKAASNAVHGAGFDGVEVHGANGYLPDQFLQTVSNKRTDKWGGDEEGRTRFTREVVDAVVDAVGEDRVGIRISPWSTWQDMGMPDPRPTFAYLATALRDKHPKLAYLHVTEPRVGGIEDIVPHPDGNNDFLREIWNGGEGGDERVFISAGGYTRESALRTAEDKGGLIAFGRLYISNPDLPVRLQRNTPLSRSDRSKYYLEGNLTPFGYNDWSFADGSIQQVDARL</sequence>
<evidence type="ECO:0000313" key="2">
    <source>
        <dbReference type="EMBL" id="KAF8415715.1"/>
    </source>
</evidence>
<proteinExistence type="predicted"/>
<evidence type="ECO:0000259" key="1">
    <source>
        <dbReference type="Pfam" id="PF00724"/>
    </source>
</evidence>
<dbReference type="InterPro" id="IPR045247">
    <property type="entry name" value="Oye-like"/>
</dbReference>
<dbReference type="Proteomes" id="UP001194468">
    <property type="component" value="Unassembled WGS sequence"/>
</dbReference>
<dbReference type="PANTHER" id="PTHR22893">
    <property type="entry name" value="NADH OXIDOREDUCTASE-RELATED"/>
    <property type="match status" value="1"/>
</dbReference>
<evidence type="ECO:0000313" key="3">
    <source>
        <dbReference type="Proteomes" id="UP001194468"/>
    </source>
</evidence>
<reference evidence="2" key="1">
    <citation type="submission" date="2019-10" db="EMBL/GenBank/DDBJ databases">
        <authorList>
            <consortium name="DOE Joint Genome Institute"/>
            <person name="Kuo A."/>
            <person name="Miyauchi S."/>
            <person name="Kiss E."/>
            <person name="Drula E."/>
            <person name="Kohler A."/>
            <person name="Sanchez-Garcia M."/>
            <person name="Andreopoulos B."/>
            <person name="Barry K.W."/>
            <person name="Bonito G."/>
            <person name="Buee M."/>
            <person name="Carver A."/>
            <person name="Chen C."/>
            <person name="Cichocki N."/>
            <person name="Clum A."/>
            <person name="Culley D."/>
            <person name="Crous P.W."/>
            <person name="Fauchery L."/>
            <person name="Girlanda M."/>
            <person name="Hayes R."/>
            <person name="Keri Z."/>
            <person name="LaButti K."/>
            <person name="Lipzen A."/>
            <person name="Lombard V."/>
            <person name="Magnuson J."/>
            <person name="Maillard F."/>
            <person name="Morin E."/>
            <person name="Murat C."/>
            <person name="Nolan M."/>
            <person name="Ohm R."/>
            <person name="Pangilinan J."/>
            <person name="Pereira M."/>
            <person name="Perotto S."/>
            <person name="Peter M."/>
            <person name="Riley R."/>
            <person name="Sitrit Y."/>
            <person name="Stielow B."/>
            <person name="Szollosi G."/>
            <person name="Zifcakova L."/>
            <person name="Stursova M."/>
            <person name="Spatafora J.W."/>
            <person name="Tedersoo L."/>
            <person name="Vaario L.-M."/>
            <person name="Yamada A."/>
            <person name="Yan M."/>
            <person name="Wang P."/>
            <person name="Xu J."/>
            <person name="Bruns T."/>
            <person name="Baldrian P."/>
            <person name="Vilgalys R."/>
            <person name="Henrissat B."/>
            <person name="Grigoriev I.V."/>
            <person name="Hibbett D."/>
            <person name="Nagy L.G."/>
            <person name="Martin F.M."/>
        </authorList>
    </citation>
    <scope>NUCLEOTIDE SEQUENCE</scope>
    <source>
        <strain evidence="2">BED1</strain>
    </source>
</reference>
<dbReference type="EMBL" id="WHUW01000300">
    <property type="protein sequence ID" value="KAF8415715.1"/>
    <property type="molecule type" value="Genomic_DNA"/>
</dbReference>
<dbReference type="FunFam" id="3.20.20.70:FF:000138">
    <property type="entry name" value="NADPH dehydrogenase 1"/>
    <property type="match status" value="1"/>
</dbReference>
<dbReference type="CDD" id="cd02933">
    <property type="entry name" value="OYE_like_FMN"/>
    <property type="match status" value="1"/>
</dbReference>
<dbReference type="GO" id="GO:0010181">
    <property type="term" value="F:FMN binding"/>
    <property type="evidence" value="ECO:0007669"/>
    <property type="project" value="InterPro"/>
</dbReference>
<organism evidence="2 3">
    <name type="scientific">Boletus edulis BED1</name>
    <dbReference type="NCBI Taxonomy" id="1328754"/>
    <lineage>
        <taxon>Eukaryota</taxon>
        <taxon>Fungi</taxon>
        <taxon>Dikarya</taxon>
        <taxon>Basidiomycota</taxon>
        <taxon>Agaricomycotina</taxon>
        <taxon>Agaricomycetes</taxon>
        <taxon>Agaricomycetidae</taxon>
        <taxon>Boletales</taxon>
        <taxon>Boletineae</taxon>
        <taxon>Boletaceae</taxon>
        <taxon>Boletoideae</taxon>
        <taxon>Boletus</taxon>
    </lineage>
</organism>
<protein>
    <recommendedName>
        <fullName evidence="1">NADH:flavin oxidoreductase/NADH oxidase N-terminal domain-containing protein</fullName>
    </recommendedName>
</protein>
<feature type="domain" description="NADH:flavin oxidoreductase/NADH oxidase N-terminal" evidence="1">
    <location>
        <begin position="10"/>
        <end position="347"/>
    </location>
</feature>
<dbReference type="InterPro" id="IPR001155">
    <property type="entry name" value="OxRdtase_FMN_N"/>
</dbReference>